<reference evidence="1 2" key="1">
    <citation type="journal article" date="2013" name="PLoS Genet.">
        <title>Comparative genome structure, secondary metabolite, and effector coding capacity across Cochliobolus pathogens.</title>
        <authorList>
            <person name="Condon B.J."/>
            <person name="Leng Y."/>
            <person name="Wu D."/>
            <person name="Bushley K.E."/>
            <person name="Ohm R.A."/>
            <person name="Otillar R."/>
            <person name="Martin J."/>
            <person name="Schackwitz W."/>
            <person name="Grimwood J."/>
            <person name="MohdZainudin N."/>
            <person name="Xue C."/>
            <person name="Wang R."/>
            <person name="Manning V.A."/>
            <person name="Dhillon B."/>
            <person name="Tu Z.J."/>
            <person name="Steffenson B.J."/>
            <person name="Salamov A."/>
            <person name="Sun H."/>
            <person name="Lowry S."/>
            <person name="LaButti K."/>
            <person name="Han J."/>
            <person name="Copeland A."/>
            <person name="Lindquist E."/>
            <person name="Barry K."/>
            <person name="Schmutz J."/>
            <person name="Baker S.E."/>
            <person name="Ciuffetti L.M."/>
            <person name="Grigoriev I.V."/>
            <person name="Zhong S."/>
            <person name="Turgeon B.G."/>
        </authorList>
    </citation>
    <scope>NUCLEOTIDE SEQUENCE [LARGE SCALE GENOMIC DNA]</scope>
    <source>
        <strain evidence="1 2">FI3</strain>
    </source>
</reference>
<dbReference type="Proteomes" id="UP000054337">
    <property type="component" value="Unassembled WGS sequence"/>
</dbReference>
<protein>
    <submittedName>
        <fullName evidence="1">Uncharacterized protein</fullName>
    </submittedName>
</protein>
<dbReference type="OrthoDB" id="10347160at2759"/>
<dbReference type="RefSeq" id="XP_014554462.1">
    <property type="nucleotide sequence ID" value="XM_014698976.1"/>
</dbReference>
<gene>
    <name evidence="1" type="ORF">COCVIDRAFT_39664</name>
</gene>
<sequence>MLFVEPGLVRVQTTPFRLLLSPIALRRVPNKDIIAPCYPSVTPECPAAKPRVLLSRLHAAANYGVAWAPGTDPWFASSLASPPGQQGPPNRQVPLLSTAVAVLLCFRDFCSSSPLLGCMCSIVWQRLCLGVQLQCPAMTSSNMRRSISLEMHAADSETLSQSNKARCRVCFP</sequence>
<dbReference type="EMBL" id="KI968760">
    <property type="protein sequence ID" value="EUN24885.1"/>
    <property type="molecule type" value="Genomic_DNA"/>
</dbReference>
<dbReference type="HOGENOM" id="CLU_1758497_0_0_1"/>
<proteinExistence type="predicted"/>
<evidence type="ECO:0000313" key="1">
    <source>
        <dbReference type="EMBL" id="EUN24885.1"/>
    </source>
</evidence>
<dbReference type="GeneID" id="26256714"/>
<accession>W7EGQ3</accession>
<dbReference type="AlphaFoldDB" id="W7EGQ3"/>
<evidence type="ECO:0000313" key="2">
    <source>
        <dbReference type="Proteomes" id="UP000054337"/>
    </source>
</evidence>
<organism evidence="1 2">
    <name type="scientific">Bipolaris victoriae (strain FI3)</name>
    <name type="common">Victoria blight of oats agent</name>
    <name type="synonym">Cochliobolus victoriae</name>
    <dbReference type="NCBI Taxonomy" id="930091"/>
    <lineage>
        <taxon>Eukaryota</taxon>
        <taxon>Fungi</taxon>
        <taxon>Dikarya</taxon>
        <taxon>Ascomycota</taxon>
        <taxon>Pezizomycotina</taxon>
        <taxon>Dothideomycetes</taxon>
        <taxon>Pleosporomycetidae</taxon>
        <taxon>Pleosporales</taxon>
        <taxon>Pleosporineae</taxon>
        <taxon>Pleosporaceae</taxon>
        <taxon>Bipolaris</taxon>
    </lineage>
</organism>
<name>W7EGQ3_BIPV3</name>
<keyword evidence="2" id="KW-1185">Reference proteome</keyword>